<protein>
    <recommendedName>
        <fullName evidence="1">DUF6881 domain-containing protein</fullName>
    </recommendedName>
</protein>
<gene>
    <name evidence="2" type="ORF">SAMN06264849_110101</name>
</gene>
<proteinExistence type="predicted"/>
<evidence type="ECO:0000313" key="3">
    <source>
        <dbReference type="Proteomes" id="UP000315636"/>
    </source>
</evidence>
<dbReference type="EMBL" id="FXTI01000010">
    <property type="protein sequence ID" value="SMO86932.1"/>
    <property type="molecule type" value="Genomic_DNA"/>
</dbReference>
<reference evidence="2 3" key="1">
    <citation type="submission" date="2017-05" db="EMBL/GenBank/DDBJ databases">
        <authorList>
            <person name="Varghese N."/>
            <person name="Submissions S."/>
        </authorList>
    </citation>
    <scope>NUCLEOTIDE SEQUENCE [LARGE SCALE GENOMIC DNA]</scope>
    <source>
        <strain evidence="2 3">DSM 45474</strain>
    </source>
</reference>
<keyword evidence="3" id="KW-1185">Reference proteome</keyword>
<evidence type="ECO:0000259" key="1">
    <source>
        <dbReference type="Pfam" id="PF21812"/>
    </source>
</evidence>
<dbReference type="InterPro" id="IPR049248">
    <property type="entry name" value="DUF6881"/>
</dbReference>
<dbReference type="Pfam" id="PF21812">
    <property type="entry name" value="DUF6881"/>
    <property type="match status" value="1"/>
</dbReference>
<name>A0A521ESS8_9BACL</name>
<accession>A0A521ESS8</accession>
<organism evidence="2 3">
    <name type="scientific">Melghirimyces algeriensis</name>
    <dbReference type="NCBI Taxonomy" id="910412"/>
    <lineage>
        <taxon>Bacteria</taxon>
        <taxon>Bacillati</taxon>
        <taxon>Bacillota</taxon>
        <taxon>Bacilli</taxon>
        <taxon>Bacillales</taxon>
        <taxon>Thermoactinomycetaceae</taxon>
        <taxon>Melghirimyces</taxon>
    </lineage>
</organism>
<sequence>MRYILCHWIQEDLDEPVKIYSEVDEEGHELRKVEVYRDGTADYATQEVAVGQAGLALILFPSIEEINMDSETVAEEISPAEFKNIWKKYVG</sequence>
<dbReference type="AlphaFoldDB" id="A0A521ESS8"/>
<evidence type="ECO:0000313" key="2">
    <source>
        <dbReference type="EMBL" id="SMO86932.1"/>
    </source>
</evidence>
<dbReference type="Proteomes" id="UP000315636">
    <property type="component" value="Unassembled WGS sequence"/>
</dbReference>
<feature type="domain" description="DUF6881" evidence="1">
    <location>
        <begin position="2"/>
        <end position="90"/>
    </location>
</feature>